<dbReference type="Proteomes" id="UP001206895">
    <property type="component" value="Unassembled WGS sequence"/>
</dbReference>
<dbReference type="EMBL" id="JAMTCJ010000004">
    <property type="protein sequence ID" value="MCP2178147.1"/>
    <property type="molecule type" value="Genomic_DNA"/>
</dbReference>
<evidence type="ECO:0000313" key="1">
    <source>
        <dbReference type="EMBL" id="MCP2178147.1"/>
    </source>
</evidence>
<organism evidence="1 2">
    <name type="scientific">Williamsia maris</name>
    <dbReference type="NCBI Taxonomy" id="72806"/>
    <lineage>
        <taxon>Bacteria</taxon>
        <taxon>Bacillati</taxon>
        <taxon>Actinomycetota</taxon>
        <taxon>Actinomycetes</taxon>
        <taxon>Mycobacteriales</taxon>
        <taxon>Nocardiaceae</taxon>
        <taxon>Williamsia</taxon>
    </lineage>
</organism>
<proteinExistence type="predicted"/>
<protein>
    <submittedName>
        <fullName evidence="1">Uncharacterized protein</fullName>
    </submittedName>
</protein>
<keyword evidence="2" id="KW-1185">Reference proteome</keyword>
<comment type="caution">
    <text evidence="1">The sequence shown here is derived from an EMBL/GenBank/DDBJ whole genome shotgun (WGS) entry which is preliminary data.</text>
</comment>
<name>A0ABT1HJQ0_9NOCA</name>
<sequence length="55" mass="5936">MQAAQHGGKWERNTPRTQLAREVFGTETGHWIGSGDKFETAIGGVGTIQHDIIGS</sequence>
<accession>A0ABT1HJQ0</accession>
<evidence type="ECO:0000313" key="2">
    <source>
        <dbReference type="Proteomes" id="UP001206895"/>
    </source>
</evidence>
<gene>
    <name evidence="1" type="ORF">LX13_003988</name>
</gene>
<reference evidence="1 2" key="1">
    <citation type="submission" date="2022-06" db="EMBL/GenBank/DDBJ databases">
        <title>Genomic Encyclopedia of Archaeal and Bacterial Type Strains, Phase II (KMG-II): from individual species to whole genera.</title>
        <authorList>
            <person name="Goeker M."/>
        </authorList>
    </citation>
    <scope>NUCLEOTIDE SEQUENCE [LARGE SCALE GENOMIC DNA]</scope>
    <source>
        <strain evidence="1 2">DSM 44693</strain>
    </source>
</reference>